<dbReference type="PANTHER" id="PTHR48099">
    <property type="entry name" value="C-1-TETRAHYDROFOLATE SYNTHASE, CYTOPLASMIC-RELATED"/>
    <property type="match status" value="1"/>
</dbReference>
<organism evidence="3 4">
    <name type="scientific">Lagenidium giganteum</name>
    <dbReference type="NCBI Taxonomy" id="4803"/>
    <lineage>
        <taxon>Eukaryota</taxon>
        <taxon>Sar</taxon>
        <taxon>Stramenopiles</taxon>
        <taxon>Oomycota</taxon>
        <taxon>Peronosporomycetes</taxon>
        <taxon>Pythiales</taxon>
        <taxon>Pythiaceae</taxon>
    </lineage>
</organism>
<reference evidence="3" key="2">
    <citation type="journal article" date="2023" name="Microbiol Resour">
        <title>Decontamination and Annotation of the Draft Genome Sequence of the Oomycete Lagenidium giganteum ARSEF 373.</title>
        <authorList>
            <person name="Morgan W.R."/>
            <person name="Tartar A."/>
        </authorList>
    </citation>
    <scope>NUCLEOTIDE SEQUENCE</scope>
    <source>
        <strain evidence="3">ARSEF 373</strain>
    </source>
</reference>
<dbReference type="InterPro" id="IPR020630">
    <property type="entry name" value="THF_DH/CycHdrlase_cat_dom"/>
</dbReference>
<dbReference type="GO" id="GO:0004488">
    <property type="term" value="F:methylenetetrahydrofolate dehydrogenase (NADP+) activity"/>
    <property type="evidence" value="ECO:0007669"/>
    <property type="project" value="InterPro"/>
</dbReference>
<dbReference type="GO" id="GO:0004477">
    <property type="term" value="F:methenyltetrahydrofolate cyclohydrolase activity"/>
    <property type="evidence" value="ECO:0007669"/>
    <property type="project" value="TreeGrafter"/>
</dbReference>
<reference evidence="3" key="1">
    <citation type="submission" date="2022-11" db="EMBL/GenBank/DDBJ databases">
        <authorList>
            <person name="Morgan W.R."/>
            <person name="Tartar A."/>
        </authorList>
    </citation>
    <scope>NUCLEOTIDE SEQUENCE</scope>
    <source>
        <strain evidence="3">ARSEF 373</strain>
    </source>
</reference>
<dbReference type="Pfam" id="PF00763">
    <property type="entry name" value="THF_DHG_CYH"/>
    <property type="match status" value="1"/>
</dbReference>
<dbReference type="FunFam" id="3.40.50.10860:FF:000012">
    <property type="entry name" value="Methylenetetrahydrofolate dehydrogenase [NAD(+)]"/>
    <property type="match status" value="1"/>
</dbReference>
<dbReference type="PANTHER" id="PTHR48099:SF3">
    <property type="entry name" value="METHYLENETETRAHYDROFOLATE DEHYDROGENASE [NAD(+)]"/>
    <property type="match status" value="1"/>
</dbReference>
<gene>
    <name evidence="3" type="ORF">N0F65_007495</name>
</gene>
<dbReference type="InterPro" id="IPR046346">
    <property type="entry name" value="Aminoacid_DH-like_N_sf"/>
</dbReference>
<evidence type="ECO:0000313" key="3">
    <source>
        <dbReference type="EMBL" id="DBA05333.1"/>
    </source>
</evidence>
<sequence length="329" mass="36762">GTPSMSTPAHTHAMVPHGTKVNAADIADPFSSAVRKYIDQELHGHGPKLVGLLAHGDPSAKKYAEWTGKACRRDGIRYELREVEKEDLLEALESANHDPDVHGIIVYYPCFGAFPSFYGGTMDDFLRDSISIKKDVEGLCRYYRGNLYRNIRYVDEEKTQKCVLPCTPLAIVKILEYLNIYDKSQPTGDHLSGVNITVINRSDIVGRPLAAMLANDGADVYSADIDSLYLFRRGKLIETTDKVADACKKSKVIITGVPAKDYKLPLEWVSEGTVVINVASFKNVDEEGLLKIPGVQYVPLVGKVTVAMLQRNLLRLYENFHMKPKKFWQ</sequence>
<dbReference type="Pfam" id="PF02882">
    <property type="entry name" value="THF_DHG_CYH_C"/>
    <property type="match status" value="1"/>
</dbReference>
<dbReference type="SUPFAM" id="SSF53223">
    <property type="entry name" value="Aminoacid dehydrogenase-like, N-terminal domain"/>
    <property type="match status" value="1"/>
</dbReference>
<feature type="domain" description="Tetrahydrofolate dehydrogenase/cyclohydrolase catalytic" evidence="1">
    <location>
        <begin position="23"/>
        <end position="137"/>
    </location>
</feature>
<dbReference type="GO" id="GO:0009113">
    <property type="term" value="P:purine nucleobase biosynthetic process"/>
    <property type="evidence" value="ECO:0007669"/>
    <property type="project" value="TreeGrafter"/>
</dbReference>
<protein>
    <recommendedName>
        <fullName evidence="5">Methylenetetrahydrofolate dehydrogenase</fullName>
    </recommendedName>
</protein>
<dbReference type="SUPFAM" id="SSF51735">
    <property type="entry name" value="NAD(P)-binding Rossmann-fold domains"/>
    <property type="match status" value="1"/>
</dbReference>
<evidence type="ECO:0008006" key="5">
    <source>
        <dbReference type="Google" id="ProtNLM"/>
    </source>
</evidence>
<dbReference type="InterPro" id="IPR020631">
    <property type="entry name" value="THF_DH/CycHdrlase_NAD-bd_dom"/>
</dbReference>
<dbReference type="FunFam" id="3.40.50.720:FF:000401">
    <property type="entry name" value="Related to MTD1-methylenetetrahydrofolate dehydrogenase (NAD+)"/>
    <property type="match status" value="1"/>
</dbReference>
<accession>A0AAV2ZEK0</accession>
<dbReference type="Gene3D" id="3.40.50.10860">
    <property type="entry name" value="Leucine Dehydrogenase, chain A, domain 1"/>
    <property type="match status" value="1"/>
</dbReference>
<dbReference type="GO" id="GO:0004487">
    <property type="term" value="F:methylenetetrahydrofolate dehydrogenase (NAD+) activity"/>
    <property type="evidence" value="ECO:0007669"/>
    <property type="project" value="TreeGrafter"/>
</dbReference>
<feature type="non-terminal residue" evidence="3">
    <location>
        <position position="1"/>
    </location>
</feature>
<evidence type="ECO:0000259" key="1">
    <source>
        <dbReference type="Pfam" id="PF00763"/>
    </source>
</evidence>
<name>A0AAV2ZEK0_9STRA</name>
<dbReference type="GO" id="GO:0005829">
    <property type="term" value="C:cytosol"/>
    <property type="evidence" value="ECO:0007669"/>
    <property type="project" value="TreeGrafter"/>
</dbReference>
<dbReference type="EMBL" id="DAKRPA010000001">
    <property type="protein sequence ID" value="DBA05333.1"/>
    <property type="molecule type" value="Genomic_DNA"/>
</dbReference>
<feature type="domain" description="Tetrahydrofolate dehydrogenase/cyclohydrolase NAD(P)-binding" evidence="2">
    <location>
        <begin position="165"/>
        <end position="318"/>
    </location>
</feature>
<dbReference type="AlphaFoldDB" id="A0AAV2ZEK0"/>
<dbReference type="Gene3D" id="3.40.50.720">
    <property type="entry name" value="NAD(P)-binding Rossmann-like Domain"/>
    <property type="match status" value="1"/>
</dbReference>
<dbReference type="Proteomes" id="UP001146120">
    <property type="component" value="Unassembled WGS sequence"/>
</dbReference>
<evidence type="ECO:0000313" key="4">
    <source>
        <dbReference type="Proteomes" id="UP001146120"/>
    </source>
</evidence>
<keyword evidence="4" id="KW-1185">Reference proteome</keyword>
<dbReference type="GO" id="GO:0035999">
    <property type="term" value="P:tetrahydrofolate interconversion"/>
    <property type="evidence" value="ECO:0007669"/>
    <property type="project" value="TreeGrafter"/>
</dbReference>
<proteinExistence type="predicted"/>
<dbReference type="InterPro" id="IPR036291">
    <property type="entry name" value="NAD(P)-bd_dom_sf"/>
</dbReference>
<comment type="caution">
    <text evidence="3">The sequence shown here is derived from an EMBL/GenBank/DDBJ whole genome shotgun (WGS) entry which is preliminary data.</text>
</comment>
<evidence type="ECO:0000259" key="2">
    <source>
        <dbReference type="Pfam" id="PF02882"/>
    </source>
</evidence>